<sequence>MFLYLFLAAVAVLLLALMALRLRDALADRAEWVRLAALQPAQPALYDQAMVAELPDPARRFFNFAIKPGTPLLSVAEIDMGGEFSLGSRTKPNYRPMCARQILGAPQGFVWMLKIPGAVSLSGSDTGKWTHFRILGLIPVARMGGDANHARAAYGRYVAEAVFWTPAALLPGPGIVWEALNQDVARVTVTHNALSQSVDVRVDADGRPVEVRFTRWTNANPERVYRLQPFGGLLSDFREVQGFRLPFRVEAGNLFGTDAYFPFFKAQVRAVRFPHR</sequence>
<gene>
    <name evidence="1" type="ORF">GPA21_00525</name>
</gene>
<protein>
    <submittedName>
        <fullName evidence="1">Uncharacterized protein</fullName>
    </submittedName>
</protein>
<keyword evidence="2" id="KW-1185">Reference proteome</keyword>
<evidence type="ECO:0000313" key="1">
    <source>
        <dbReference type="EMBL" id="NMG01458.1"/>
    </source>
</evidence>
<dbReference type="Pfam" id="PF20181">
    <property type="entry name" value="DUF6544"/>
    <property type="match status" value="1"/>
</dbReference>
<dbReference type="AlphaFoldDB" id="A0A972FA73"/>
<accession>A0A972FA73</accession>
<organism evidence="1 2">
    <name type="scientific">Azoarcus taiwanensis</name>
    <dbReference type="NCBI Taxonomy" id="666964"/>
    <lineage>
        <taxon>Bacteria</taxon>
        <taxon>Pseudomonadati</taxon>
        <taxon>Pseudomonadota</taxon>
        <taxon>Betaproteobacteria</taxon>
        <taxon>Rhodocyclales</taxon>
        <taxon>Zoogloeaceae</taxon>
        <taxon>Azoarcus</taxon>
    </lineage>
</organism>
<dbReference type="RefSeq" id="WP_168986256.1">
    <property type="nucleotide sequence ID" value="NZ_CAWPHM010000222.1"/>
</dbReference>
<dbReference type="Proteomes" id="UP000599523">
    <property type="component" value="Unassembled WGS sequence"/>
</dbReference>
<dbReference type="EMBL" id="WTVM01000002">
    <property type="protein sequence ID" value="NMG01458.1"/>
    <property type="molecule type" value="Genomic_DNA"/>
</dbReference>
<name>A0A972FA73_9RHOO</name>
<proteinExistence type="predicted"/>
<dbReference type="InterPro" id="IPR046674">
    <property type="entry name" value="DUF6544"/>
</dbReference>
<reference evidence="1" key="1">
    <citation type="submission" date="2019-12" db="EMBL/GenBank/DDBJ databases">
        <title>Comparative genomics gives insights into the taxonomy of the Azoarcus-Aromatoleum group and reveals separate origins of nif in the plant-associated Azoarcus and non-plant-associated Aromatoleum sub-groups.</title>
        <authorList>
            <person name="Lafos M."/>
            <person name="Maluk M."/>
            <person name="Batista M."/>
            <person name="Junghare M."/>
            <person name="Carmona M."/>
            <person name="Faoro H."/>
            <person name="Cruz L.M."/>
            <person name="Battistoni F."/>
            <person name="De Souza E."/>
            <person name="Pedrosa F."/>
            <person name="Chen W.-M."/>
            <person name="Poole P.S."/>
            <person name="Dixon R.A."/>
            <person name="James E.K."/>
        </authorList>
    </citation>
    <scope>NUCLEOTIDE SEQUENCE</scope>
    <source>
        <strain evidence="1">NSC3</strain>
    </source>
</reference>
<evidence type="ECO:0000313" key="2">
    <source>
        <dbReference type="Proteomes" id="UP000599523"/>
    </source>
</evidence>
<comment type="caution">
    <text evidence="1">The sequence shown here is derived from an EMBL/GenBank/DDBJ whole genome shotgun (WGS) entry which is preliminary data.</text>
</comment>